<evidence type="ECO:0000256" key="1">
    <source>
        <dbReference type="ARBA" id="ARBA00010515"/>
    </source>
</evidence>
<protein>
    <recommendedName>
        <fullName evidence="2">Alpha/beta hydrolase fold-3 domain-containing protein</fullName>
    </recommendedName>
</protein>
<dbReference type="PANTHER" id="PTHR23024:SF535">
    <property type="entry name" value="OS07G0162900 PROTEIN"/>
    <property type="match status" value="1"/>
</dbReference>
<reference evidence="3" key="1">
    <citation type="submission" date="2023-03" db="EMBL/GenBank/DDBJ databases">
        <title>Chromosome-scale reference genome and RAD-based genetic map of yellow starthistle (Centaurea solstitialis) reveal putative structural variation and QTLs associated with invader traits.</title>
        <authorList>
            <person name="Reatini B."/>
            <person name="Cang F.A."/>
            <person name="Jiang Q."/>
            <person name="Mckibben M.T.W."/>
            <person name="Barker M.S."/>
            <person name="Rieseberg L.H."/>
            <person name="Dlugosch K.M."/>
        </authorList>
    </citation>
    <scope>NUCLEOTIDE SEQUENCE</scope>
    <source>
        <strain evidence="3">CAN-66</strain>
        <tissue evidence="3">Leaf</tissue>
    </source>
</reference>
<organism evidence="3 4">
    <name type="scientific">Centaurea solstitialis</name>
    <name type="common">yellow star-thistle</name>
    <dbReference type="NCBI Taxonomy" id="347529"/>
    <lineage>
        <taxon>Eukaryota</taxon>
        <taxon>Viridiplantae</taxon>
        <taxon>Streptophyta</taxon>
        <taxon>Embryophyta</taxon>
        <taxon>Tracheophyta</taxon>
        <taxon>Spermatophyta</taxon>
        <taxon>Magnoliopsida</taxon>
        <taxon>eudicotyledons</taxon>
        <taxon>Gunneridae</taxon>
        <taxon>Pentapetalae</taxon>
        <taxon>asterids</taxon>
        <taxon>campanulids</taxon>
        <taxon>Asterales</taxon>
        <taxon>Asteraceae</taxon>
        <taxon>Carduoideae</taxon>
        <taxon>Cardueae</taxon>
        <taxon>Centaureinae</taxon>
        <taxon>Centaurea</taxon>
    </lineage>
</organism>
<dbReference type="GO" id="GO:0016787">
    <property type="term" value="F:hydrolase activity"/>
    <property type="evidence" value="ECO:0007669"/>
    <property type="project" value="InterPro"/>
</dbReference>
<keyword evidence="4" id="KW-1185">Reference proteome</keyword>
<gene>
    <name evidence="3" type="ORF">OSB04_025826</name>
</gene>
<dbReference type="Proteomes" id="UP001172457">
    <property type="component" value="Chromosome 6"/>
</dbReference>
<evidence type="ECO:0000313" key="3">
    <source>
        <dbReference type="EMBL" id="KAJ9546119.1"/>
    </source>
</evidence>
<evidence type="ECO:0000313" key="4">
    <source>
        <dbReference type="Proteomes" id="UP001172457"/>
    </source>
</evidence>
<dbReference type="InterPro" id="IPR050466">
    <property type="entry name" value="Carboxylest/Gibb_receptor"/>
</dbReference>
<proteinExistence type="inferred from homology"/>
<evidence type="ECO:0000259" key="2">
    <source>
        <dbReference type="Pfam" id="PF07859"/>
    </source>
</evidence>
<dbReference type="Gene3D" id="3.40.50.1820">
    <property type="entry name" value="alpha/beta hydrolase"/>
    <property type="match status" value="1"/>
</dbReference>
<dbReference type="Pfam" id="PF07859">
    <property type="entry name" value="Abhydrolase_3"/>
    <property type="match status" value="1"/>
</dbReference>
<comment type="similarity">
    <text evidence="1">Belongs to the 'GDXG' lipolytic enzyme family.</text>
</comment>
<feature type="domain" description="Alpha/beta hydrolase fold-3" evidence="2">
    <location>
        <begin position="77"/>
        <end position="300"/>
    </location>
</feature>
<dbReference type="InterPro" id="IPR013094">
    <property type="entry name" value="AB_hydrolase_3"/>
</dbReference>
<name>A0AA38SNT2_9ASTR</name>
<accession>A0AA38SNT2</accession>
<dbReference type="AlphaFoldDB" id="A0AA38SNT2"/>
<dbReference type="EMBL" id="JARYMX010000006">
    <property type="protein sequence ID" value="KAJ9546119.1"/>
    <property type="molecule type" value="Genomic_DNA"/>
</dbReference>
<dbReference type="PANTHER" id="PTHR23024">
    <property type="entry name" value="ARYLACETAMIDE DEACETYLASE"/>
    <property type="match status" value="1"/>
</dbReference>
<dbReference type="InterPro" id="IPR029058">
    <property type="entry name" value="AB_hydrolase_fold"/>
</dbReference>
<dbReference type="SUPFAM" id="SSF53474">
    <property type="entry name" value="alpha/beta-Hydrolases"/>
    <property type="match status" value="1"/>
</dbReference>
<comment type="caution">
    <text evidence="3">The sequence shown here is derived from an EMBL/GenBank/DDBJ whole genome shotgun (WGS) entry which is preliminary data.</text>
</comment>
<sequence>MAEMGGHVVDDCRGVLKVFSDGSIWRSTEPSFQVPVVDDGSVLWKDVVFDQPNNLSLRLYKPAPIGPERPDKLPVFYYIHGGGFCIGSRTWPNCQNYCFKLARDLGAVVVAPDYRLAPESRLTLANEDGFAAVKWLRDQAVGSEADPWLVESADFGRVFVCGDSAGGNIAHNVAVRLGVGSKGLEPVRVRGYVLLAPFFGGTVLTRSEAEGPDDAFLNWELIDRFWRLSIPVGDTMDHPLVNPFGPVSVDLEPVELDPILVVCGSCDLLKDRAKEYAERLKSWGKKVTYEEFEGQQHGFFTINPNSEPSIKLMQIIKDFITQYSI</sequence>